<comment type="caution">
    <text evidence="2">The sequence shown here is derived from an EMBL/GenBank/DDBJ whole genome shotgun (WGS) entry which is preliminary data.</text>
</comment>
<accession>A0AAE0B6U2</accession>
<dbReference type="InterPro" id="IPR052343">
    <property type="entry name" value="Retrotransposon-Effector_Assoc"/>
</dbReference>
<evidence type="ECO:0000313" key="2">
    <source>
        <dbReference type="EMBL" id="KAK3230382.1"/>
    </source>
</evidence>
<gene>
    <name evidence="2" type="ORF">Dsin_002263</name>
</gene>
<proteinExistence type="predicted"/>
<reference evidence="2" key="1">
    <citation type="journal article" date="2023" name="Plant J.">
        <title>Genome sequences and population genomics provide insights into the demographic history, inbreeding, and mutation load of two 'living fossil' tree species of Dipteronia.</title>
        <authorList>
            <person name="Feng Y."/>
            <person name="Comes H.P."/>
            <person name="Chen J."/>
            <person name="Zhu S."/>
            <person name="Lu R."/>
            <person name="Zhang X."/>
            <person name="Li P."/>
            <person name="Qiu J."/>
            <person name="Olsen K.M."/>
            <person name="Qiu Y."/>
        </authorList>
    </citation>
    <scope>NUCLEOTIDE SEQUENCE</scope>
    <source>
        <strain evidence="2">NBL</strain>
    </source>
</reference>
<keyword evidence="3" id="KW-1185">Reference proteome</keyword>
<dbReference type="EMBL" id="JANJYJ010000001">
    <property type="protein sequence ID" value="KAK3230382.1"/>
    <property type="molecule type" value="Genomic_DNA"/>
</dbReference>
<dbReference type="AlphaFoldDB" id="A0AAE0B6U2"/>
<dbReference type="Proteomes" id="UP001281410">
    <property type="component" value="Unassembled WGS sequence"/>
</dbReference>
<dbReference type="PANTHER" id="PTHR46890">
    <property type="entry name" value="NON-LTR RETROLELEMENT REVERSE TRANSCRIPTASE-LIKE PROTEIN-RELATED"/>
    <property type="match status" value="1"/>
</dbReference>
<protein>
    <recommendedName>
        <fullName evidence="1">Reverse transcriptase domain-containing protein</fullName>
    </recommendedName>
</protein>
<dbReference type="InterPro" id="IPR000477">
    <property type="entry name" value="RT_dom"/>
</dbReference>
<feature type="domain" description="Reverse transcriptase" evidence="1">
    <location>
        <begin position="3"/>
        <end position="87"/>
    </location>
</feature>
<sequence length="266" mass="30299">MADLRPISLCNVIYKYISKALENLLRMVLSSVIADTHSAFIPGRLITDNTMVGFECVHALRCKVNRKKKGFMSLKLDMSKAYDRVEWCFVEDDSFLFTQATLEECVNLKRILDYYSHASSQSINFKKSTVCFSKQISASTRCSLAGALDMTVVDYHRKYLGLPCVTSKSNPPIHPGVHNELVQTSYFFYLGSAPYVHEATVDMLKLVHRFWNGAFVRQSFSENEAEAILDLPLNGFELEDSIFWHFDKSGNYSVKSGYWIAKTPCF</sequence>
<dbReference type="PANTHER" id="PTHR46890:SF48">
    <property type="entry name" value="RNA-DIRECTED DNA POLYMERASE"/>
    <property type="match status" value="1"/>
</dbReference>
<evidence type="ECO:0000313" key="3">
    <source>
        <dbReference type="Proteomes" id="UP001281410"/>
    </source>
</evidence>
<name>A0AAE0B6U2_9ROSI</name>
<organism evidence="2 3">
    <name type="scientific">Dipteronia sinensis</name>
    <dbReference type="NCBI Taxonomy" id="43782"/>
    <lineage>
        <taxon>Eukaryota</taxon>
        <taxon>Viridiplantae</taxon>
        <taxon>Streptophyta</taxon>
        <taxon>Embryophyta</taxon>
        <taxon>Tracheophyta</taxon>
        <taxon>Spermatophyta</taxon>
        <taxon>Magnoliopsida</taxon>
        <taxon>eudicotyledons</taxon>
        <taxon>Gunneridae</taxon>
        <taxon>Pentapetalae</taxon>
        <taxon>rosids</taxon>
        <taxon>malvids</taxon>
        <taxon>Sapindales</taxon>
        <taxon>Sapindaceae</taxon>
        <taxon>Hippocastanoideae</taxon>
        <taxon>Acereae</taxon>
        <taxon>Dipteronia</taxon>
    </lineage>
</organism>
<dbReference type="Pfam" id="PF00078">
    <property type="entry name" value="RVT_1"/>
    <property type="match status" value="1"/>
</dbReference>
<evidence type="ECO:0000259" key="1">
    <source>
        <dbReference type="Pfam" id="PF00078"/>
    </source>
</evidence>